<dbReference type="RefSeq" id="WP_082168746.1">
    <property type="nucleotide sequence ID" value="NZ_JYNL01000009.1"/>
</dbReference>
<feature type="transmembrane region" description="Helical" evidence="2">
    <location>
        <begin position="64"/>
        <end position="83"/>
    </location>
</feature>
<evidence type="ECO:0000256" key="2">
    <source>
        <dbReference type="SAM" id="Phobius"/>
    </source>
</evidence>
<comment type="caution">
    <text evidence="3">The sequence shown here is derived from an EMBL/GenBank/DDBJ whole genome shotgun (WGS) entry which is preliminary data.</text>
</comment>
<proteinExistence type="predicted"/>
<feature type="transmembrane region" description="Helical" evidence="2">
    <location>
        <begin position="356"/>
        <end position="382"/>
    </location>
</feature>
<feature type="region of interest" description="Disordered" evidence="1">
    <location>
        <begin position="581"/>
        <end position="608"/>
    </location>
</feature>
<name>A0A0J6WJ53_9MYCO</name>
<reference evidence="3 4" key="1">
    <citation type="journal article" date="2015" name="Genome Biol. Evol.">
        <title>Characterization of Three Mycobacterium spp. with Potential Use in Bioremediation by Genome Sequencing and Comparative Genomics.</title>
        <authorList>
            <person name="Das S."/>
            <person name="Pettersson B.M."/>
            <person name="Behra P.R."/>
            <person name="Ramesh M."/>
            <person name="Dasgupta S."/>
            <person name="Bhattacharya A."/>
            <person name="Kirsebom L.A."/>
        </authorList>
    </citation>
    <scope>NUCLEOTIDE SEQUENCE [LARGE SCALE GENOMIC DNA]</scope>
    <source>
        <strain evidence="3 4">DSM 43826</strain>
    </source>
</reference>
<keyword evidence="2" id="KW-0812">Transmembrane</keyword>
<dbReference type="STRING" id="37916.MCHLDSM_01237"/>
<feature type="transmembrane region" description="Helical" evidence="2">
    <location>
        <begin position="103"/>
        <end position="127"/>
    </location>
</feature>
<dbReference type="PATRIC" id="fig|37916.4.peg.1120"/>
<dbReference type="EMBL" id="JYNL01000009">
    <property type="protein sequence ID" value="KMO82614.1"/>
    <property type="molecule type" value="Genomic_DNA"/>
</dbReference>
<keyword evidence="4" id="KW-1185">Reference proteome</keyword>
<dbReference type="AlphaFoldDB" id="A0A0J6WJ53"/>
<gene>
    <name evidence="3" type="ORF">MCHLDSM_01237</name>
</gene>
<dbReference type="Proteomes" id="UP000036513">
    <property type="component" value="Unassembled WGS sequence"/>
</dbReference>
<feature type="transmembrane region" description="Helical" evidence="2">
    <location>
        <begin position="270"/>
        <end position="295"/>
    </location>
</feature>
<evidence type="ECO:0000313" key="3">
    <source>
        <dbReference type="EMBL" id="KMO82614.1"/>
    </source>
</evidence>
<feature type="transmembrane region" description="Helical" evidence="2">
    <location>
        <begin position="332"/>
        <end position="350"/>
    </location>
</feature>
<organism evidence="3 4">
    <name type="scientific">Mycolicibacterium chlorophenolicum</name>
    <dbReference type="NCBI Taxonomy" id="37916"/>
    <lineage>
        <taxon>Bacteria</taxon>
        <taxon>Bacillati</taxon>
        <taxon>Actinomycetota</taxon>
        <taxon>Actinomycetes</taxon>
        <taxon>Mycobacteriales</taxon>
        <taxon>Mycobacteriaceae</taxon>
        <taxon>Mycolicibacterium</taxon>
    </lineage>
</organism>
<keyword evidence="2" id="KW-1133">Transmembrane helix</keyword>
<sequence>MLPAAPPPLPGPDIPATQPANPFLDWLNLSDSDGGQIAHYRLLLEPKFFDILHRTVYSGAAETFYSIYLLGASYAAALMKLILDPNLWLNPLTNFYNGITSRVYAVLPPTAIMVGTFAVLLLGVFAVRSGPKPAGPPGRPATTAPPLFDQWLPSNTQIAKAQWQRLGSGLVMMAVVVVLATNPFKIIQEIINAVLAFASFLSFTGGDADATTNYVTTAHNDMIRSVTFLVNYREFLDPACARLWSLSINVGGANPACLTPNQATAADPDLWTVLIAAAAVVIAWGFLSFSIIVALEFFKHLSLAVGYGIGASWVAAFTLANRRPYDGLAETASRGAVHFLLAIAVLFVSATGPTLFLQLITSVLSFLPTLIQVLLAAGGYYLSGKFILFLMEKKTSLFSLFKSKVTASKTWLNLYPPNPPATVTSTALGGALDQPTAWAKRNYQQLRERTTNQWSKLKDTATAWGASQEGSASMPTPILPDTPEFIAATERIKLADKPTDTVVVSGLGNITTVDDQGARTAETAAPVAVLGPAGALLPAMSAPIGSTPLPATDVPPVWFRSGIPQLAPPRDHLIAATAATAEQGTQPVTAGATEQDVATVPPTTADTQRARRLDSARAEAAQLHGQTTPQLAPDDAIARTTALFRSYRPTPTSPAEPPRRTDLPQLRSVVSAAQWTQKFNHARNVLLARGVEAIPQIPADEEDIDRLVFAEDTSGLIRIERKNDRGFGDWI</sequence>
<accession>A0A0J6WJ53</accession>
<protein>
    <submittedName>
        <fullName evidence="3">Uncharacterized protein</fullName>
    </submittedName>
</protein>
<keyword evidence="2" id="KW-0472">Membrane</keyword>
<feature type="transmembrane region" description="Helical" evidence="2">
    <location>
        <begin position="301"/>
        <end position="320"/>
    </location>
</feature>
<evidence type="ECO:0000313" key="4">
    <source>
        <dbReference type="Proteomes" id="UP000036513"/>
    </source>
</evidence>
<evidence type="ECO:0000256" key="1">
    <source>
        <dbReference type="SAM" id="MobiDB-lite"/>
    </source>
</evidence>